<sequence>MSILNYFDFDSKRVIVQSNIVNLSEFSAIIRTTIDQKAESYSLACDKWINLFSNNSKTNWIVKSTFPNKTNYLYRKDYTCQHSSKNKKTSILTTRNRNKQCQAAIKIVIKKDTIHTRRRDEHLRNGLNTEIQIKFIHTHKLHNAEAYSFLKVSNGIHDNFVSYFNNGMTPSAAKSYHEVQLTASNEEYDEMEFIKLLANAQINPTERQVQYMYENLRTTHFGDRSNDGIVNILREKQSMFEKDGGRIDIGVRRFCSQGMQACS</sequence>
<accession>A0A2S2NK50</accession>
<gene>
    <name evidence="1" type="ORF">g.19666</name>
</gene>
<dbReference type="PANTHER" id="PTHR35385">
    <property type="entry name" value="PROTEIN B, PUTATIVE-RELATED-RELATED"/>
    <property type="match status" value="1"/>
</dbReference>
<dbReference type="EMBL" id="GGMR01004942">
    <property type="protein sequence ID" value="MBY17561.1"/>
    <property type="molecule type" value="Transcribed_RNA"/>
</dbReference>
<evidence type="ECO:0000313" key="1">
    <source>
        <dbReference type="EMBL" id="MBY17561.1"/>
    </source>
</evidence>
<name>A0A2S2NK50_SCHGA</name>
<dbReference type="PANTHER" id="PTHR35385:SF2">
    <property type="entry name" value="PROTEIN B, PUTATIVE-RELATED"/>
    <property type="match status" value="1"/>
</dbReference>
<dbReference type="AlphaFoldDB" id="A0A2S2NK50"/>
<proteinExistence type="predicted"/>
<reference evidence="1" key="1">
    <citation type="submission" date="2018-04" db="EMBL/GenBank/DDBJ databases">
        <title>Transcriptome of Schizaphis graminum biotype I.</title>
        <authorList>
            <person name="Scully E.D."/>
            <person name="Geib S.M."/>
            <person name="Palmer N.A."/>
            <person name="Koch K."/>
            <person name="Bradshaw J."/>
            <person name="Heng-Moss T."/>
            <person name="Sarath G."/>
        </authorList>
    </citation>
    <scope>NUCLEOTIDE SEQUENCE</scope>
</reference>
<protein>
    <submittedName>
        <fullName evidence="1">Uncharacterized protein</fullName>
    </submittedName>
</protein>
<organism evidence="1">
    <name type="scientific">Schizaphis graminum</name>
    <name type="common">Green bug aphid</name>
    <dbReference type="NCBI Taxonomy" id="13262"/>
    <lineage>
        <taxon>Eukaryota</taxon>
        <taxon>Metazoa</taxon>
        <taxon>Ecdysozoa</taxon>
        <taxon>Arthropoda</taxon>
        <taxon>Hexapoda</taxon>
        <taxon>Insecta</taxon>
        <taxon>Pterygota</taxon>
        <taxon>Neoptera</taxon>
        <taxon>Paraneoptera</taxon>
        <taxon>Hemiptera</taxon>
        <taxon>Sternorrhyncha</taxon>
        <taxon>Aphidomorpha</taxon>
        <taxon>Aphidoidea</taxon>
        <taxon>Aphididae</taxon>
        <taxon>Aphidini</taxon>
        <taxon>Schizaphis</taxon>
    </lineage>
</organism>